<dbReference type="Proteomes" id="UP001066276">
    <property type="component" value="Chromosome 3_2"/>
</dbReference>
<dbReference type="AlphaFoldDB" id="A0AAV7TEP8"/>
<gene>
    <name evidence="2" type="ORF">NDU88_000174</name>
</gene>
<feature type="compositionally biased region" description="Basic residues" evidence="1">
    <location>
        <begin position="11"/>
        <end position="22"/>
    </location>
</feature>
<sequence length="107" mass="11710">MLPRLGTSPLNHRRLRSGKPRRFLSSPLSSPAGQHGRTRDLASQLKPCRAAPGSAAILNHGLDQATENHSTMGRLMQDLCIAVVKNEPLFVYSDVYFAKSSQGENLI</sequence>
<feature type="region of interest" description="Disordered" evidence="1">
    <location>
        <begin position="1"/>
        <end position="45"/>
    </location>
</feature>
<accession>A0AAV7TEP8</accession>
<evidence type="ECO:0000256" key="1">
    <source>
        <dbReference type="SAM" id="MobiDB-lite"/>
    </source>
</evidence>
<organism evidence="2 3">
    <name type="scientific">Pleurodeles waltl</name>
    <name type="common">Iberian ribbed newt</name>
    <dbReference type="NCBI Taxonomy" id="8319"/>
    <lineage>
        <taxon>Eukaryota</taxon>
        <taxon>Metazoa</taxon>
        <taxon>Chordata</taxon>
        <taxon>Craniata</taxon>
        <taxon>Vertebrata</taxon>
        <taxon>Euteleostomi</taxon>
        <taxon>Amphibia</taxon>
        <taxon>Batrachia</taxon>
        <taxon>Caudata</taxon>
        <taxon>Salamandroidea</taxon>
        <taxon>Salamandridae</taxon>
        <taxon>Pleurodelinae</taxon>
        <taxon>Pleurodeles</taxon>
    </lineage>
</organism>
<evidence type="ECO:0000313" key="3">
    <source>
        <dbReference type="Proteomes" id="UP001066276"/>
    </source>
</evidence>
<name>A0AAV7TEP8_PLEWA</name>
<evidence type="ECO:0000313" key="2">
    <source>
        <dbReference type="EMBL" id="KAJ1174883.1"/>
    </source>
</evidence>
<comment type="caution">
    <text evidence="2">The sequence shown here is derived from an EMBL/GenBank/DDBJ whole genome shotgun (WGS) entry which is preliminary data.</text>
</comment>
<dbReference type="EMBL" id="JANPWB010000006">
    <property type="protein sequence ID" value="KAJ1174883.1"/>
    <property type="molecule type" value="Genomic_DNA"/>
</dbReference>
<protein>
    <submittedName>
        <fullName evidence="2">Uncharacterized protein</fullName>
    </submittedName>
</protein>
<reference evidence="2" key="1">
    <citation type="journal article" date="2022" name="bioRxiv">
        <title>Sequencing and chromosome-scale assembly of the giantPleurodeles waltlgenome.</title>
        <authorList>
            <person name="Brown T."/>
            <person name="Elewa A."/>
            <person name="Iarovenko S."/>
            <person name="Subramanian E."/>
            <person name="Araus A.J."/>
            <person name="Petzold A."/>
            <person name="Susuki M."/>
            <person name="Suzuki K.-i.T."/>
            <person name="Hayashi T."/>
            <person name="Toyoda A."/>
            <person name="Oliveira C."/>
            <person name="Osipova E."/>
            <person name="Leigh N.D."/>
            <person name="Simon A."/>
            <person name="Yun M.H."/>
        </authorList>
    </citation>
    <scope>NUCLEOTIDE SEQUENCE</scope>
    <source>
        <strain evidence="2">20211129_DDA</strain>
        <tissue evidence="2">Liver</tissue>
    </source>
</reference>
<proteinExistence type="predicted"/>
<keyword evidence="3" id="KW-1185">Reference proteome</keyword>